<keyword evidence="3" id="KW-1185">Reference proteome</keyword>
<organism evidence="2 3">
    <name type="scientific">Kitasatospora cheerisanensis KCTC 2395</name>
    <dbReference type="NCBI Taxonomy" id="1348663"/>
    <lineage>
        <taxon>Bacteria</taxon>
        <taxon>Bacillati</taxon>
        <taxon>Actinomycetota</taxon>
        <taxon>Actinomycetes</taxon>
        <taxon>Kitasatosporales</taxon>
        <taxon>Streptomycetaceae</taxon>
        <taxon>Kitasatospora</taxon>
    </lineage>
</organism>
<dbReference type="HOGENOM" id="CLU_2806749_0_0_11"/>
<evidence type="ECO:0000313" key="3">
    <source>
        <dbReference type="Proteomes" id="UP000027178"/>
    </source>
</evidence>
<reference evidence="2 3" key="1">
    <citation type="submission" date="2014-05" db="EMBL/GenBank/DDBJ databases">
        <title>Draft Genome Sequence of Kitasatospora cheerisanensis KCTC 2395.</title>
        <authorList>
            <person name="Nam D.H."/>
        </authorList>
    </citation>
    <scope>NUCLEOTIDE SEQUENCE [LARGE SCALE GENOMIC DNA]</scope>
    <source>
        <strain evidence="2 3">KCTC 2395</strain>
    </source>
</reference>
<gene>
    <name evidence="2" type="ORF">KCH_26340</name>
</gene>
<sequence>MAMPGFDSLLSSSLAFGNSYVVRRLCTSGITSQEAQDEDRGEQATPRTRPAGLVLVRRGAPVPHALR</sequence>
<dbReference type="Proteomes" id="UP000027178">
    <property type="component" value="Unassembled WGS sequence"/>
</dbReference>
<evidence type="ECO:0000256" key="1">
    <source>
        <dbReference type="SAM" id="MobiDB-lite"/>
    </source>
</evidence>
<accession>A0A066YWL5</accession>
<dbReference type="EMBL" id="JNBY01000081">
    <property type="protein sequence ID" value="KDN85617.1"/>
    <property type="molecule type" value="Genomic_DNA"/>
</dbReference>
<feature type="region of interest" description="Disordered" evidence="1">
    <location>
        <begin position="31"/>
        <end position="53"/>
    </location>
</feature>
<evidence type="ECO:0000313" key="2">
    <source>
        <dbReference type="EMBL" id="KDN85617.1"/>
    </source>
</evidence>
<dbReference type="AlphaFoldDB" id="A0A066YWL5"/>
<name>A0A066YWL5_9ACTN</name>
<proteinExistence type="predicted"/>
<comment type="caution">
    <text evidence="2">The sequence shown here is derived from an EMBL/GenBank/DDBJ whole genome shotgun (WGS) entry which is preliminary data.</text>
</comment>
<protein>
    <submittedName>
        <fullName evidence="2">Uncharacterized protein</fullName>
    </submittedName>
</protein>